<dbReference type="EMBL" id="JAOWRF010000087">
    <property type="protein sequence ID" value="MCV3213048.1"/>
    <property type="molecule type" value="Genomic_DNA"/>
</dbReference>
<dbReference type="Gene3D" id="3.40.50.150">
    <property type="entry name" value="Vaccinia Virus protein VP39"/>
    <property type="match status" value="1"/>
</dbReference>
<reference evidence="3 4" key="1">
    <citation type="submission" date="2022-10" db="EMBL/GenBank/DDBJ databases">
        <title>Identification of biosynthetic pathway for the production of the potent trypsin inhibitor radiosumin.</title>
        <authorList>
            <person name="Fewer D.P."/>
            <person name="Delbaje E."/>
            <person name="Ouyang X."/>
            <person name="Agostino P.D."/>
            <person name="Wahlsten M."/>
            <person name="Jokela J."/>
            <person name="Permi P."/>
            <person name="Haapaniemi E."/>
            <person name="Koistinen H."/>
        </authorList>
    </citation>
    <scope>NUCLEOTIDE SEQUENCE [LARGE SCALE GENOMIC DNA]</scope>
    <source>
        <strain evidence="3 4">NIES-515</strain>
    </source>
</reference>
<sequence>MQEKLDKLPNWNELIKDYSAAGQQNFLERRPDVWVFGYIPEVDLLSRYVDSNSKILDFGCGNGKISRYVKDRLSCEPIGVDVNPEAIDRAKSFNDGIQYFVIKENEIPDSPVPFDACISNHVFPTYANHDAIVATLQAIRKTLKSGAPLIIYVDNTKYTGVKYTTFMGGVPEKKYSSGEPLPMRIYLGDTQIMDFHDYFWSPEDYLEAIKLAGYTDPQVIFSQYDAVNVKKYEEYFGLHLSEEFENEKLFSPCAIYSGRA</sequence>
<name>A0ABT3AVC7_9CYAN</name>
<dbReference type="PANTHER" id="PTHR43861">
    <property type="entry name" value="TRANS-ACONITATE 2-METHYLTRANSFERASE-RELATED"/>
    <property type="match status" value="1"/>
</dbReference>
<feature type="domain" description="Methyltransferase" evidence="2">
    <location>
        <begin position="55"/>
        <end position="146"/>
    </location>
</feature>
<evidence type="ECO:0000313" key="4">
    <source>
        <dbReference type="Proteomes" id="UP001526143"/>
    </source>
</evidence>
<dbReference type="InterPro" id="IPR029063">
    <property type="entry name" value="SAM-dependent_MTases_sf"/>
</dbReference>
<keyword evidence="4" id="KW-1185">Reference proteome</keyword>
<gene>
    <name evidence="3" type="ORF">OGM63_05825</name>
</gene>
<evidence type="ECO:0000259" key="2">
    <source>
        <dbReference type="Pfam" id="PF13649"/>
    </source>
</evidence>
<proteinExistence type="predicted"/>
<protein>
    <submittedName>
        <fullName evidence="3">Class I SAM-dependent methyltransferase</fullName>
    </submittedName>
</protein>
<evidence type="ECO:0000256" key="1">
    <source>
        <dbReference type="ARBA" id="ARBA00022679"/>
    </source>
</evidence>
<dbReference type="InterPro" id="IPR041698">
    <property type="entry name" value="Methyltransf_25"/>
</dbReference>
<dbReference type="CDD" id="cd02440">
    <property type="entry name" value="AdoMet_MTases"/>
    <property type="match status" value="1"/>
</dbReference>
<dbReference type="GO" id="GO:0008168">
    <property type="term" value="F:methyltransferase activity"/>
    <property type="evidence" value="ECO:0007669"/>
    <property type="project" value="UniProtKB-KW"/>
</dbReference>
<keyword evidence="3" id="KW-0489">Methyltransferase</keyword>
<evidence type="ECO:0000313" key="3">
    <source>
        <dbReference type="EMBL" id="MCV3213048.1"/>
    </source>
</evidence>
<organism evidence="3 4">
    <name type="scientific">Plectonema radiosum NIES-515</name>
    <dbReference type="NCBI Taxonomy" id="2986073"/>
    <lineage>
        <taxon>Bacteria</taxon>
        <taxon>Bacillati</taxon>
        <taxon>Cyanobacteriota</taxon>
        <taxon>Cyanophyceae</taxon>
        <taxon>Oscillatoriophycideae</taxon>
        <taxon>Oscillatoriales</taxon>
        <taxon>Microcoleaceae</taxon>
        <taxon>Plectonema</taxon>
    </lineage>
</organism>
<dbReference type="GO" id="GO:0032259">
    <property type="term" value="P:methylation"/>
    <property type="evidence" value="ECO:0007669"/>
    <property type="project" value="UniProtKB-KW"/>
</dbReference>
<dbReference type="Proteomes" id="UP001526143">
    <property type="component" value="Unassembled WGS sequence"/>
</dbReference>
<dbReference type="Pfam" id="PF13649">
    <property type="entry name" value="Methyltransf_25"/>
    <property type="match status" value="1"/>
</dbReference>
<comment type="caution">
    <text evidence="3">The sequence shown here is derived from an EMBL/GenBank/DDBJ whole genome shotgun (WGS) entry which is preliminary data.</text>
</comment>
<dbReference type="RefSeq" id="WP_263744554.1">
    <property type="nucleotide sequence ID" value="NZ_JAOWRF010000087.1"/>
</dbReference>
<dbReference type="SUPFAM" id="SSF53335">
    <property type="entry name" value="S-adenosyl-L-methionine-dependent methyltransferases"/>
    <property type="match status" value="1"/>
</dbReference>
<accession>A0ABT3AVC7</accession>
<keyword evidence="1" id="KW-0808">Transferase</keyword>